<feature type="domain" description="Apple" evidence="3">
    <location>
        <begin position="536"/>
        <end position="621"/>
    </location>
</feature>
<evidence type="ECO:0000259" key="3">
    <source>
        <dbReference type="PROSITE" id="PS50948"/>
    </source>
</evidence>
<feature type="compositionally biased region" description="Basic and acidic residues" evidence="1">
    <location>
        <begin position="382"/>
        <end position="397"/>
    </location>
</feature>
<feature type="domain" description="Apple" evidence="3">
    <location>
        <begin position="25"/>
        <end position="102"/>
    </location>
</feature>
<feature type="chain" id="PRO_5041424770" description="Apple domain-containing protein" evidence="2">
    <location>
        <begin position="16"/>
        <end position="671"/>
    </location>
</feature>
<dbReference type="EMBL" id="CATQJL010000316">
    <property type="protein sequence ID" value="CAJ0606881.1"/>
    <property type="molecule type" value="Genomic_DNA"/>
</dbReference>
<evidence type="ECO:0000313" key="4">
    <source>
        <dbReference type="EMBL" id="CAJ0606881.1"/>
    </source>
</evidence>
<keyword evidence="5" id="KW-1185">Reference proteome</keyword>
<dbReference type="SUPFAM" id="SSF57414">
    <property type="entry name" value="Hairpin loop containing domain-like"/>
    <property type="match status" value="2"/>
</dbReference>
<gene>
    <name evidence="4" type="ORF">CYNAS_LOCUS18864</name>
</gene>
<dbReference type="Proteomes" id="UP001176961">
    <property type="component" value="Unassembled WGS sequence"/>
</dbReference>
<evidence type="ECO:0000313" key="5">
    <source>
        <dbReference type="Proteomes" id="UP001176961"/>
    </source>
</evidence>
<dbReference type="PROSITE" id="PS50948">
    <property type="entry name" value="PAN"/>
    <property type="match status" value="2"/>
</dbReference>
<evidence type="ECO:0000256" key="1">
    <source>
        <dbReference type="SAM" id="MobiDB-lite"/>
    </source>
</evidence>
<dbReference type="InterPro" id="IPR003609">
    <property type="entry name" value="Pan_app"/>
</dbReference>
<name>A0AA36HAQ6_CYLNA</name>
<comment type="caution">
    <text evidence="4">The sequence shown here is derived from an EMBL/GenBank/DDBJ whole genome shotgun (WGS) entry which is preliminary data.</text>
</comment>
<organism evidence="4 5">
    <name type="scientific">Cylicocyclus nassatus</name>
    <name type="common">Nematode worm</name>
    <dbReference type="NCBI Taxonomy" id="53992"/>
    <lineage>
        <taxon>Eukaryota</taxon>
        <taxon>Metazoa</taxon>
        <taxon>Ecdysozoa</taxon>
        <taxon>Nematoda</taxon>
        <taxon>Chromadorea</taxon>
        <taxon>Rhabditida</taxon>
        <taxon>Rhabditina</taxon>
        <taxon>Rhabditomorpha</taxon>
        <taxon>Strongyloidea</taxon>
        <taxon>Strongylidae</taxon>
        <taxon>Cylicocyclus</taxon>
    </lineage>
</organism>
<protein>
    <recommendedName>
        <fullName evidence="3">Apple domain-containing protein</fullName>
    </recommendedName>
</protein>
<feature type="region of interest" description="Disordered" evidence="1">
    <location>
        <begin position="382"/>
        <end position="403"/>
    </location>
</feature>
<dbReference type="Pfam" id="PF00024">
    <property type="entry name" value="PAN_1"/>
    <property type="match status" value="2"/>
</dbReference>
<reference evidence="4" key="1">
    <citation type="submission" date="2023-07" db="EMBL/GenBank/DDBJ databases">
        <authorList>
            <consortium name="CYATHOMIX"/>
        </authorList>
    </citation>
    <scope>NUCLEOTIDE SEQUENCE</scope>
    <source>
        <strain evidence="4">N/A</strain>
    </source>
</reference>
<accession>A0AA36HAQ6</accession>
<proteinExistence type="predicted"/>
<dbReference type="SMART" id="SM00473">
    <property type="entry name" value="PAN_AP"/>
    <property type="match status" value="3"/>
</dbReference>
<feature type="signal peptide" evidence="2">
    <location>
        <begin position="1"/>
        <end position="15"/>
    </location>
</feature>
<keyword evidence="2" id="KW-0732">Signal</keyword>
<dbReference type="Gene3D" id="3.50.4.10">
    <property type="entry name" value="Hepatocyte Growth Factor"/>
    <property type="match status" value="2"/>
</dbReference>
<evidence type="ECO:0000256" key="2">
    <source>
        <dbReference type="SAM" id="SignalP"/>
    </source>
</evidence>
<dbReference type="AlphaFoldDB" id="A0AA36HAQ6"/>
<sequence length="671" mass="75502">MLLPCLLALLGFVSAQQSARELRPCFQRYANIRLVNVKPYHSEWRMKSEDNCLSFCSDTASRCRSIVYDSVQHICHFFLDEGADVTVPAAKMIYLRVVSTDCLTRSQQSNEVNSVHSQEDLAAPSAVAFSSMEDEHDLQSMQFTIPPTSLVKEEMNTELPATTEMTTEAVTLPSTTVVPVSEMPSSHLVEMWRPVKPKLEEYANKPLKEEFMEKSLEKEYLENPLKEENMDANVLRDINAPISMDRRWQSSMEQLTKNTDDLMFKSGGDVLTSTEAMSSSETAYSSIRGKENMSLSKRLQQKLEQLKEKHPDRYVDFLAGKSRNSFPITKDETTTTSEAEVLEANVMNTASFITPTKPKSPRAQFFAKRINFSDDYPFVRKQKEGGETDIRRQEPRKPKQVKLNSAPSFMHKARSFLSNILGGGSGDDSSKQIESSAELTAPQKACSTGHHIPIWLSFENSVGSEFIDSSYVKDLKACKNMCDENCNSFTYFDDGQCMINVDQGGVHLRRPKRDQLATRTDLKFCYPDNIEAYNDCSTFAGYRDHTLNVEPREVFDGLPPGYEGLKLCMELCVLSTQYTCRSASYLTLEGTCSLSDKDSSQAPSRFERSDVVGQLYIENGCIGNYAGSLRIDDTAVSIQRVTMKPKISIAKALQVKPIKSRRRSTKSRGIV</sequence>